<organism evidence="3 4">
    <name type="scientific">Kroppenstedtia pulmonis</name>
    <dbReference type="NCBI Taxonomy" id="1380685"/>
    <lineage>
        <taxon>Bacteria</taxon>
        <taxon>Bacillati</taxon>
        <taxon>Bacillota</taxon>
        <taxon>Bacilli</taxon>
        <taxon>Bacillales</taxon>
        <taxon>Thermoactinomycetaceae</taxon>
        <taxon>Kroppenstedtia</taxon>
    </lineage>
</organism>
<accession>A0A7D4BVF7</accession>
<feature type="transmembrane region" description="Helical" evidence="2">
    <location>
        <begin position="38"/>
        <end position="56"/>
    </location>
</feature>
<keyword evidence="2" id="KW-0472">Membrane</keyword>
<dbReference type="KEGG" id="kpul:GXN76_05205"/>
<evidence type="ECO:0000256" key="1">
    <source>
        <dbReference type="SAM" id="MobiDB-lite"/>
    </source>
</evidence>
<dbReference type="Proteomes" id="UP000503088">
    <property type="component" value="Chromosome"/>
</dbReference>
<feature type="compositionally biased region" description="Basic residues" evidence="1">
    <location>
        <begin position="73"/>
        <end position="82"/>
    </location>
</feature>
<feature type="region of interest" description="Disordered" evidence="1">
    <location>
        <begin position="66"/>
        <end position="92"/>
    </location>
</feature>
<evidence type="ECO:0000256" key="2">
    <source>
        <dbReference type="SAM" id="Phobius"/>
    </source>
</evidence>
<reference evidence="3 4" key="1">
    <citation type="submission" date="2020-01" db="EMBL/GenBank/DDBJ databases">
        <authorList>
            <person name="Gulvik C.A."/>
            <person name="Batra D.G."/>
        </authorList>
    </citation>
    <scope>NUCLEOTIDE SEQUENCE [LARGE SCALE GENOMIC DNA]</scope>
    <source>
        <strain evidence="3 4">W9323</strain>
    </source>
</reference>
<sequence length="92" mass="10974">MLQTKYGVSLVLAIFLLIFAVPRLPVTWEADVPTGFTLLWLAFAHMVVVANWRMVLQANKNRRVQDERERRSRWLNHQRKTPTPRLNSYRQR</sequence>
<name>A0A7D4BVF7_9BACL</name>
<evidence type="ECO:0000313" key="4">
    <source>
        <dbReference type="Proteomes" id="UP000503088"/>
    </source>
</evidence>
<evidence type="ECO:0000313" key="3">
    <source>
        <dbReference type="EMBL" id="QKG83933.1"/>
    </source>
</evidence>
<keyword evidence="2" id="KW-0812">Transmembrane</keyword>
<proteinExistence type="predicted"/>
<keyword evidence="4" id="KW-1185">Reference proteome</keyword>
<dbReference type="RefSeq" id="WP_173221139.1">
    <property type="nucleotide sequence ID" value="NZ_CP048104.1"/>
</dbReference>
<protein>
    <submittedName>
        <fullName evidence="3">Uncharacterized protein</fullName>
    </submittedName>
</protein>
<dbReference type="EMBL" id="CP048104">
    <property type="protein sequence ID" value="QKG83933.1"/>
    <property type="molecule type" value="Genomic_DNA"/>
</dbReference>
<dbReference type="AlphaFoldDB" id="A0A7D4BVF7"/>
<keyword evidence="2" id="KW-1133">Transmembrane helix</keyword>
<gene>
    <name evidence="3" type="ORF">GXN76_05205</name>
</gene>
<feature type="transmembrane region" description="Helical" evidence="2">
    <location>
        <begin position="7"/>
        <end position="26"/>
    </location>
</feature>